<reference evidence="1 2" key="1">
    <citation type="submission" date="2019-07" db="EMBL/GenBank/DDBJ databases">
        <title>Cryptosporangium phraense sp. nov., isolated from plant litter.</title>
        <authorList>
            <person name="Suriyachadkun C."/>
        </authorList>
    </citation>
    <scope>NUCLEOTIDE SEQUENCE [LARGE SCALE GENOMIC DNA]</scope>
    <source>
        <strain evidence="1 2">A-T 5661</strain>
    </source>
</reference>
<dbReference type="InParanoid" id="A0A545AR76"/>
<keyword evidence="2" id="KW-1185">Reference proteome</keyword>
<proteinExistence type="predicted"/>
<name>A0A545AR76_9ACTN</name>
<sequence>MSSDFTPAKRGDLVAIVTTERAFYIGQPSTERTRVELAIVRSVSREGVVKAVRYAWDSSPVGKNALPDRGQRTLVIGQDRIDVEAAMAMARAHTWPGHSTVKPFDSIAEATAALRPYLRTSAHATPARPAAITDVPVTGFAELAGVLDQHAADCGWVVERSDRLQEIADGDLRLTPRLRAAIEAAATACALAADTVTLLPGALRADLDV</sequence>
<dbReference type="Proteomes" id="UP000317982">
    <property type="component" value="Unassembled WGS sequence"/>
</dbReference>
<dbReference type="OrthoDB" id="3216456at2"/>
<evidence type="ECO:0000313" key="1">
    <source>
        <dbReference type="EMBL" id="TQS43741.1"/>
    </source>
</evidence>
<dbReference type="EMBL" id="VIRS01000011">
    <property type="protein sequence ID" value="TQS43741.1"/>
    <property type="molecule type" value="Genomic_DNA"/>
</dbReference>
<gene>
    <name evidence="1" type="ORF">FL583_17035</name>
</gene>
<protein>
    <submittedName>
        <fullName evidence="1">Uncharacterized protein</fullName>
    </submittedName>
</protein>
<accession>A0A545AR76</accession>
<comment type="caution">
    <text evidence="1">The sequence shown here is derived from an EMBL/GenBank/DDBJ whole genome shotgun (WGS) entry which is preliminary data.</text>
</comment>
<dbReference type="RefSeq" id="WP_142705654.1">
    <property type="nucleotide sequence ID" value="NZ_VIRS01000011.1"/>
</dbReference>
<dbReference type="AlphaFoldDB" id="A0A545AR76"/>
<evidence type="ECO:0000313" key="2">
    <source>
        <dbReference type="Proteomes" id="UP000317982"/>
    </source>
</evidence>
<organism evidence="1 2">
    <name type="scientific">Cryptosporangium phraense</name>
    <dbReference type="NCBI Taxonomy" id="2593070"/>
    <lineage>
        <taxon>Bacteria</taxon>
        <taxon>Bacillati</taxon>
        <taxon>Actinomycetota</taxon>
        <taxon>Actinomycetes</taxon>
        <taxon>Cryptosporangiales</taxon>
        <taxon>Cryptosporangiaceae</taxon>
        <taxon>Cryptosporangium</taxon>
    </lineage>
</organism>